<dbReference type="Gene3D" id="3.40.720.10">
    <property type="entry name" value="Alkaline Phosphatase, subunit A"/>
    <property type="match status" value="1"/>
</dbReference>
<dbReference type="PANTHER" id="PTHR10974:SF75">
    <property type="entry name" value="SULFATASE DOMAIN-CONTAINING PROTEIN"/>
    <property type="match status" value="1"/>
</dbReference>
<dbReference type="SUPFAM" id="SSF53649">
    <property type="entry name" value="Alkaline phosphatase-like"/>
    <property type="match status" value="1"/>
</dbReference>
<dbReference type="PANTHER" id="PTHR10974">
    <property type="entry name" value="FI08016P-RELATED"/>
    <property type="match status" value="1"/>
</dbReference>
<name>A0AAN5C707_9BILA</name>
<organism evidence="1 2">
    <name type="scientific">Pristionchus mayeri</name>
    <dbReference type="NCBI Taxonomy" id="1317129"/>
    <lineage>
        <taxon>Eukaryota</taxon>
        <taxon>Metazoa</taxon>
        <taxon>Ecdysozoa</taxon>
        <taxon>Nematoda</taxon>
        <taxon>Chromadorea</taxon>
        <taxon>Rhabditida</taxon>
        <taxon>Rhabditina</taxon>
        <taxon>Diplogasteromorpha</taxon>
        <taxon>Diplogasteroidea</taxon>
        <taxon>Neodiplogasteridae</taxon>
        <taxon>Pristionchus</taxon>
    </lineage>
</organism>
<proteinExistence type="predicted"/>
<dbReference type="Pfam" id="PF02995">
    <property type="entry name" value="DUF229"/>
    <property type="match status" value="1"/>
</dbReference>
<evidence type="ECO:0000313" key="1">
    <source>
        <dbReference type="EMBL" id="GMR39813.1"/>
    </source>
</evidence>
<feature type="non-terminal residue" evidence="1">
    <location>
        <position position="1"/>
    </location>
</feature>
<gene>
    <name evidence="1" type="ORF">PMAYCL1PPCAC_10008</name>
</gene>
<dbReference type="EMBL" id="BTRK01000003">
    <property type="protein sequence ID" value="GMR39813.1"/>
    <property type="molecule type" value="Genomic_DNA"/>
</dbReference>
<sequence length="441" mass="51081">EIDQCEARCLEFQTDHSYAAQPWINLMKDYAFKCDIVEARCLMNGTTVYNFLHTHIVPKRKPYRKIMKSAPSIYVIVIDSLGASHARRVFPKTIKYLQEEFGAVDLKFMNKVGENSRPNGLAFMTGKSVTDMKRNLLGLPTVYRDWTMEESCEMHQDGRGFILQEFEKLGYTTLVAEDWHDGLFNWPGCVGFKKQPATHYMRPFQLRYGKEKPTQLLQHQGSSNCFEPHLFLNDFVEKFIRAYPRFTPKMAFTWASYLSHDDSDAAFHADSQYKDFFERNRDEFDNSFVFLMGDHGMRYGKVRYTEFGKKDMNNPFVSISIPRNLRSSEAYLNLKHNSDELLTFFDLFETLVDIKETFAVKQQQQSTKDFKETTTRLGTKGSSLLRPLPSFERSCRSLPIPPSFCICEQDRDIIELTPEFDGIGHAVAKAANEVLVEEKVS</sequence>
<dbReference type="InterPro" id="IPR017850">
    <property type="entry name" value="Alkaline_phosphatase_core_sf"/>
</dbReference>
<dbReference type="InterPro" id="IPR004245">
    <property type="entry name" value="DUF229"/>
</dbReference>
<dbReference type="CDD" id="cd16021">
    <property type="entry name" value="ALP_like"/>
    <property type="match status" value="1"/>
</dbReference>
<feature type="non-terminal residue" evidence="1">
    <location>
        <position position="441"/>
    </location>
</feature>
<dbReference type="Proteomes" id="UP001328107">
    <property type="component" value="Unassembled WGS sequence"/>
</dbReference>
<dbReference type="GO" id="GO:0005615">
    <property type="term" value="C:extracellular space"/>
    <property type="evidence" value="ECO:0007669"/>
    <property type="project" value="TreeGrafter"/>
</dbReference>
<dbReference type="AlphaFoldDB" id="A0AAN5C707"/>
<keyword evidence="2" id="KW-1185">Reference proteome</keyword>
<evidence type="ECO:0000313" key="2">
    <source>
        <dbReference type="Proteomes" id="UP001328107"/>
    </source>
</evidence>
<protein>
    <submittedName>
        <fullName evidence="1">Uncharacterized protein</fullName>
    </submittedName>
</protein>
<accession>A0AAN5C707</accession>
<comment type="caution">
    <text evidence="1">The sequence shown here is derived from an EMBL/GenBank/DDBJ whole genome shotgun (WGS) entry which is preliminary data.</text>
</comment>
<reference evidence="2" key="1">
    <citation type="submission" date="2022-10" db="EMBL/GenBank/DDBJ databases">
        <title>Genome assembly of Pristionchus species.</title>
        <authorList>
            <person name="Yoshida K."/>
            <person name="Sommer R.J."/>
        </authorList>
    </citation>
    <scope>NUCLEOTIDE SEQUENCE [LARGE SCALE GENOMIC DNA]</scope>
    <source>
        <strain evidence="2">RS5460</strain>
    </source>
</reference>